<reference evidence="2" key="1">
    <citation type="submission" date="2025-08" db="UniProtKB">
        <authorList>
            <consortium name="RefSeq"/>
        </authorList>
    </citation>
    <scope>IDENTIFICATION</scope>
    <source>
        <tissue evidence="2">Whole organism</tissue>
    </source>
</reference>
<name>A0A8B7NGQ6_HYAAZ</name>
<dbReference type="RefSeq" id="XP_018012813.1">
    <property type="nucleotide sequence ID" value="XM_018157324.2"/>
</dbReference>
<dbReference type="OrthoDB" id="3135773at2759"/>
<organism evidence="1 2">
    <name type="scientific">Hyalella azteca</name>
    <name type="common">Amphipod</name>
    <dbReference type="NCBI Taxonomy" id="294128"/>
    <lineage>
        <taxon>Eukaryota</taxon>
        <taxon>Metazoa</taxon>
        <taxon>Ecdysozoa</taxon>
        <taxon>Arthropoda</taxon>
        <taxon>Crustacea</taxon>
        <taxon>Multicrustacea</taxon>
        <taxon>Malacostraca</taxon>
        <taxon>Eumalacostraca</taxon>
        <taxon>Peracarida</taxon>
        <taxon>Amphipoda</taxon>
        <taxon>Senticaudata</taxon>
        <taxon>Talitrida</taxon>
        <taxon>Talitroidea</taxon>
        <taxon>Hyalellidae</taxon>
        <taxon>Hyalella</taxon>
    </lineage>
</organism>
<dbReference type="KEGG" id="hazt:108669893"/>
<protein>
    <submittedName>
        <fullName evidence="2">Uncharacterized protein LOC108669893</fullName>
    </submittedName>
</protein>
<dbReference type="OMA" id="LNMDMVW"/>
<accession>A0A8B7NGQ6</accession>
<dbReference type="Proteomes" id="UP000694843">
    <property type="component" value="Unplaced"/>
</dbReference>
<sequence>MSRSSVNISDSYRQEGNSFYTQAQRDGLAPILKRSKLEKACSLYYKAVQTANNADQKSSAYKNIGLASWAITRNIEVNEKAFNELSFYYKEAISGFYNAEKIGATCKTASWLEGVKSSRNQCLNSSFQKYVDLPFPMHMGGLEKLCNILDVEEHQAECFTHMGKTLFNAAVKALEKKDYKTSLSHLKECYRPIEEMRRLGARDPLVVSEAEVLSGDVLLHTASAESMQAVAMGDSLLQKAVMDSEELKMSLIMEVLDWYVEAVISARDVEIEHEAIASSRIGKVYDQILKMPCKAKKYFIHSLQLAHSAAPKSFVNEDWFILARDSVARFQEESLVEQQRREEELRQEHLAGLQFDLSRLHYFQSKYSCGSTHLLLLKIYQNFPPKNKDHKLIFTEAELKTMGLSNLKKLFLKACIHYHPDKQDVEKYGLPWKYFSAEITKVLTNVYERFKM</sequence>
<gene>
    <name evidence="2" type="primary">LOC108669893</name>
</gene>
<proteinExistence type="predicted"/>
<evidence type="ECO:0000313" key="2">
    <source>
        <dbReference type="RefSeq" id="XP_018012813.1"/>
    </source>
</evidence>
<keyword evidence="1" id="KW-1185">Reference proteome</keyword>
<dbReference type="AlphaFoldDB" id="A0A8B7NGQ6"/>
<evidence type="ECO:0000313" key="1">
    <source>
        <dbReference type="Proteomes" id="UP000694843"/>
    </source>
</evidence>
<dbReference type="GeneID" id="108669893"/>